<evidence type="ECO:0000313" key="1">
    <source>
        <dbReference type="EMBL" id="KAI3769711.1"/>
    </source>
</evidence>
<dbReference type="EMBL" id="CM042047">
    <property type="protein sequence ID" value="KAI3769711.1"/>
    <property type="molecule type" value="Genomic_DNA"/>
</dbReference>
<dbReference type="Proteomes" id="UP001055879">
    <property type="component" value="Linkage Group LG01"/>
</dbReference>
<sequence length="99" mass="11246">MYLFPPFFFSDVVENKKQSVLRDCRYLFICLVGCYSNNKEAWCSRKEDGKLPTVFRATLRASGTTRASARDTAPPRLQCSAQLSVQVELRDGSRASTMR</sequence>
<organism evidence="1 2">
    <name type="scientific">Arctium lappa</name>
    <name type="common">Greater burdock</name>
    <name type="synonym">Lappa major</name>
    <dbReference type="NCBI Taxonomy" id="4217"/>
    <lineage>
        <taxon>Eukaryota</taxon>
        <taxon>Viridiplantae</taxon>
        <taxon>Streptophyta</taxon>
        <taxon>Embryophyta</taxon>
        <taxon>Tracheophyta</taxon>
        <taxon>Spermatophyta</taxon>
        <taxon>Magnoliopsida</taxon>
        <taxon>eudicotyledons</taxon>
        <taxon>Gunneridae</taxon>
        <taxon>Pentapetalae</taxon>
        <taxon>asterids</taxon>
        <taxon>campanulids</taxon>
        <taxon>Asterales</taxon>
        <taxon>Asteraceae</taxon>
        <taxon>Carduoideae</taxon>
        <taxon>Cardueae</taxon>
        <taxon>Arctiinae</taxon>
        <taxon>Arctium</taxon>
    </lineage>
</organism>
<protein>
    <submittedName>
        <fullName evidence="1">Uncharacterized protein</fullName>
    </submittedName>
</protein>
<gene>
    <name evidence="1" type="ORF">L6452_00824</name>
</gene>
<name>A0ACB9FFT8_ARCLA</name>
<evidence type="ECO:0000313" key="2">
    <source>
        <dbReference type="Proteomes" id="UP001055879"/>
    </source>
</evidence>
<reference evidence="1 2" key="2">
    <citation type="journal article" date="2022" name="Mol. Ecol. Resour.">
        <title>The genomes of chicory, endive, great burdock and yacon provide insights into Asteraceae paleo-polyploidization history and plant inulin production.</title>
        <authorList>
            <person name="Fan W."/>
            <person name="Wang S."/>
            <person name="Wang H."/>
            <person name="Wang A."/>
            <person name="Jiang F."/>
            <person name="Liu H."/>
            <person name="Zhao H."/>
            <person name="Xu D."/>
            <person name="Zhang Y."/>
        </authorList>
    </citation>
    <scope>NUCLEOTIDE SEQUENCE [LARGE SCALE GENOMIC DNA]</scope>
    <source>
        <strain evidence="2">cv. Niubang</strain>
    </source>
</reference>
<keyword evidence="2" id="KW-1185">Reference proteome</keyword>
<reference evidence="2" key="1">
    <citation type="journal article" date="2022" name="Mol. Ecol. Resour.">
        <title>The genomes of chicory, endive, great burdock and yacon provide insights into Asteraceae palaeo-polyploidization history and plant inulin production.</title>
        <authorList>
            <person name="Fan W."/>
            <person name="Wang S."/>
            <person name="Wang H."/>
            <person name="Wang A."/>
            <person name="Jiang F."/>
            <person name="Liu H."/>
            <person name="Zhao H."/>
            <person name="Xu D."/>
            <person name="Zhang Y."/>
        </authorList>
    </citation>
    <scope>NUCLEOTIDE SEQUENCE [LARGE SCALE GENOMIC DNA]</scope>
    <source>
        <strain evidence="2">cv. Niubang</strain>
    </source>
</reference>
<proteinExistence type="predicted"/>
<accession>A0ACB9FFT8</accession>
<comment type="caution">
    <text evidence="1">The sequence shown here is derived from an EMBL/GenBank/DDBJ whole genome shotgun (WGS) entry which is preliminary data.</text>
</comment>